<dbReference type="EMBL" id="MUJZ01008248">
    <property type="protein sequence ID" value="OTF82489.1"/>
    <property type="molecule type" value="Genomic_DNA"/>
</dbReference>
<comment type="caution">
    <text evidence="6">The sequence shown here is derived from an EMBL/GenBank/DDBJ whole genome shotgun (WGS) entry which is preliminary data.</text>
</comment>
<reference evidence="6 7" key="1">
    <citation type="submission" date="2017-03" db="EMBL/GenBank/DDBJ databases">
        <title>Genome Survey of Euroglyphus maynei.</title>
        <authorList>
            <person name="Arlian L.G."/>
            <person name="Morgan M.S."/>
            <person name="Rider S.D."/>
        </authorList>
    </citation>
    <scope>NUCLEOTIDE SEQUENCE [LARGE SCALE GENOMIC DNA]</scope>
    <source>
        <strain evidence="6">Arlian Lab</strain>
        <tissue evidence="6">Whole body</tissue>
    </source>
</reference>
<dbReference type="SMART" id="SM00398">
    <property type="entry name" value="HMG"/>
    <property type="match status" value="1"/>
</dbReference>
<dbReference type="PANTHER" id="PTHR46318:SF3">
    <property type="entry name" value="UPSTREAM BINDING TRANSCRIPTION FACTOR"/>
    <property type="match status" value="1"/>
</dbReference>
<dbReference type="InterPro" id="IPR036910">
    <property type="entry name" value="HMG_box_dom_sf"/>
</dbReference>
<feature type="non-terminal residue" evidence="6">
    <location>
        <position position="1"/>
    </location>
</feature>
<feature type="non-terminal residue" evidence="6">
    <location>
        <position position="163"/>
    </location>
</feature>
<dbReference type="Gene3D" id="1.10.30.10">
    <property type="entry name" value="High mobility group box domain"/>
    <property type="match status" value="2"/>
</dbReference>
<evidence type="ECO:0000313" key="7">
    <source>
        <dbReference type="Proteomes" id="UP000194236"/>
    </source>
</evidence>
<dbReference type="SUPFAM" id="SSF47095">
    <property type="entry name" value="HMG-box"/>
    <property type="match status" value="2"/>
</dbReference>
<feature type="DNA-binding region" description="HMG box" evidence="4">
    <location>
        <begin position="69"/>
        <end position="133"/>
    </location>
</feature>
<evidence type="ECO:0000256" key="2">
    <source>
        <dbReference type="ARBA" id="ARBA00023125"/>
    </source>
</evidence>
<feature type="domain" description="HMG box" evidence="5">
    <location>
        <begin position="69"/>
        <end position="133"/>
    </location>
</feature>
<dbReference type="PROSITE" id="PS50118">
    <property type="entry name" value="HMG_BOX_2"/>
    <property type="match status" value="2"/>
</dbReference>
<evidence type="ECO:0000256" key="4">
    <source>
        <dbReference type="PROSITE-ProRule" id="PRU00267"/>
    </source>
</evidence>
<dbReference type="Pfam" id="PF00505">
    <property type="entry name" value="HMG_box"/>
    <property type="match status" value="1"/>
</dbReference>
<dbReference type="PANTHER" id="PTHR46318">
    <property type="entry name" value="UPSTREAM BINDING TRANSCRIPTION FACTOR"/>
    <property type="match status" value="1"/>
</dbReference>
<dbReference type="AlphaFoldDB" id="A0A1Y3BND6"/>
<comment type="subcellular location">
    <subcellularLocation>
        <location evidence="1">Nucleus</location>
    </subcellularLocation>
</comment>
<keyword evidence="3 4" id="KW-0539">Nucleus</keyword>
<dbReference type="CDD" id="cd22003">
    <property type="entry name" value="HMG-box_UBF1_rpt6-like"/>
    <property type="match status" value="1"/>
</dbReference>
<organism evidence="6 7">
    <name type="scientific">Euroglyphus maynei</name>
    <name type="common">Mayne's house dust mite</name>
    <dbReference type="NCBI Taxonomy" id="6958"/>
    <lineage>
        <taxon>Eukaryota</taxon>
        <taxon>Metazoa</taxon>
        <taxon>Ecdysozoa</taxon>
        <taxon>Arthropoda</taxon>
        <taxon>Chelicerata</taxon>
        <taxon>Arachnida</taxon>
        <taxon>Acari</taxon>
        <taxon>Acariformes</taxon>
        <taxon>Sarcoptiformes</taxon>
        <taxon>Astigmata</taxon>
        <taxon>Psoroptidia</taxon>
        <taxon>Analgoidea</taxon>
        <taxon>Pyroglyphidae</taxon>
        <taxon>Pyroglyphinae</taxon>
        <taxon>Euroglyphus</taxon>
    </lineage>
</organism>
<sequence length="163" mass="19728">RIREQWNNISDKKHYKFIRKSLKDQERYNEELKEFMAANPTYSAPTKTSKSLLTKSEQELRRRFQGMPARPPNSGYMLFSQIMLKEFKDVPSKEKMVLVAKRWKEMTQEERSKYNEDAQNQMSEYIRKFDEYVHTLPDDEKKQLLIEQGHFKLPNEKNYYSTT</sequence>
<keyword evidence="7" id="KW-1185">Reference proteome</keyword>
<dbReference type="GO" id="GO:0005634">
    <property type="term" value="C:nucleus"/>
    <property type="evidence" value="ECO:0007669"/>
    <property type="project" value="UniProtKB-SubCell"/>
</dbReference>
<evidence type="ECO:0000313" key="6">
    <source>
        <dbReference type="EMBL" id="OTF82489.1"/>
    </source>
</evidence>
<evidence type="ECO:0000259" key="5">
    <source>
        <dbReference type="PROSITE" id="PS50118"/>
    </source>
</evidence>
<evidence type="ECO:0000256" key="3">
    <source>
        <dbReference type="ARBA" id="ARBA00023242"/>
    </source>
</evidence>
<keyword evidence="2 4" id="KW-0238">DNA-binding</keyword>
<dbReference type="GO" id="GO:0003677">
    <property type="term" value="F:DNA binding"/>
    <property type="evidence" value="ECO:0007669"/>
    <property type="project" value="UniProtKB-UniRule"/>
</dbReference>
<dbReference type="InterPro" id="IPR009071">
    <property type="entry name" value="HMG_box_dom"/>
</dbReference>
<feature type="DNA-binding region" description="HMG box" evidence="4">
    <location>
        <begin position="1"/>
        <end position="36"/>
    </location>
</feature>
<dbReference type="InterPro" id="IPR051762">
    <property type="entry name" value="UBF1"/>
</dbReference>
<name>A0A1Y3BND6_EURMA</name>
<gene>
    <name evidence="6" type="ORF">BLA29_012993</name>
</gene>
<protein>
    <submittedName>
        <fullName evidence="6">Nucleolar transcription factor 1-like protein</fullName>
    </submittedName>
</protein>
<dbReference type="OrthoDB" id="498543at2759"/>
<dbReference type="Proteomes" id="UP000194236">
    <property type="component" value="Unassembled WGS sequence"/>
</dbReference>
<proteinExistence type="predicted"/>
<evidence type="ECO:0000256" key="1">
    <source>
        <dbReference type="ARBA" id="ARBA00004123"/>
    </source>
</evidence>
<feature type="domain" description="HMG box" evidence="5">
    <location>
        <begin position="1"/>
        <end position="36"/>
    </location>
</feature>
<accession>A0A1Y3BND6</accession>